<feature type="transmembrane region" description="Helical" evidence="7">
    <location>
        <begin position="21"/>
        <end position="44"/>
    </location>
</feature>
<keyword evidence="4" id="KW-0067">ATP-binding</keyword>
<dbReference type="EMBL" id="JXKH01000001">
    <property type="protein sequence ID" value="OJG19862.1"/>
    <property type="molecule type" value="Genomic_DNA"/>
</dbReference>
<keyword evidence="5 7" id="KW-1133">Transmembrane helix</keyword>
<comment type="subcellular location">
    <subcellularLocation>
        <location evidence="1">Cell membrane</location>
        <topology evidence="1">Multi-pass membrane protein</topology>
    </subcellularLocation>
</comment>
<evidence type="ECO:0000313" key="11">
    <source>
        <dbReference type="Proteomes" id="UP000181884"/>
    </source>
</evidence>
<dbReference type="PANTHER" id="PTHR24221">
    <property type="entry name" value="ATP-BINDING CASSETTE SUB-FAMILY B"/>
    <property type="match status" value="1"/>
</dbReference>
<proteinExistence type="predicted"/>
<feature type="domain" description="ABC transporter" evidence="8">
    <location>
        <begin position="329"/>
        <end position="530"/>
    </location>
</feature>
<organism evidence="10 11">
    <name type="scientific">Enterococcus canis</name>
    <dbReference type="NCBI Taxonomy" id="214095"/>
    <lineage>
        <taxon>Bacteria</taxon>
        <taxon>Bacillati</taxon>
        <taxon>Bacillota</taxon>
        <taxon>Bacilli</taxon>
        <taxon>Lactobacillales</taxon>
        <taxon>Enterococcaceae</taxon>
        <taxon>Enterococcus</taxon>
    </lineage>
</organism>
<evidence type="ECO:0000259" key="9">
    <source>
        <dbReference type="PROSITE" id="PS50929"/>
    </source>
</evidence>
<reference evidence="10 11" key="1">
    <citation type="submission" date="2014-12" db="EMBL/GenBank/DDBJ databases">
        <title>Draft genome sequences of 29 type strains of Enterococci.</title>
        <authorList>
            <person name="Zhong Z."/>
            <person name="Sun Z."/>
            <person name="Liu W."/>
            <person name="Zhang W."/>
            <person name="Zhang H."/>
        </authorList>
    </citation>
    <scope>NUCLEOTIDE SEQUENCE [LARGE SCALE GENOMIC DNA]</scope>
    <source>
        <strain evidence="10 11">DSM 17029</strain>
    </source>
</reference>
<evidence type="ECO:0000256" key="5">
    <source>
        <dbReference type="ARBA" id="ARBA00022989"/>
    </source>
</evidence>
<keyword evidence="6 7" id="KW-0472">Membrane</keyword>
<sequence length="532" mass="60425">MITKAKVVVSMKEFLCSNKKFLILTSLVVLLSALTALVTPFIVQNVSDTLLISNKTFLLIFISMTLSFLLQLSAQLYRENYAANFNRQYLFQLLEKMSKLSYDTYLEAEPTYLINRIYQAVDALYLFFINSLPEVLKTALLLFFSVLFSSFISWKIAITLLLLIPLNYFGYKTINKELSVRMENMQQSSAVALKDLTVTLSNVDGIKSQANEDMLYYLLEHKIEAMYVALANANKFAQTTSSILGFINQLSQQLIYLWTSLMIAKGELEITNLIVLSIVLPLFFNSLSEVNRINLDFRSLNTSNQYIQNELDDKVEKNGHLDLVGIQSIRFAKPTFMQGTKKFDFNITATLSKNDIVYLSGPSGSGKSSLLKLLLKFRPTEGIYINNLPINQLENRSLRQKIAYLSQETTILSTTLEKNIGYGNLLTPEQKHFLIQTKLLEPILKNKNWETMLVENGSNLSGGEKQRIAAARLLITSADLYIMDESTSSIDEHSATAIFETILNFKKDKIIIFTSHDKKKQQYATKIIEIGK</sequence>
<dbReference type="PROSITE" id="PS50929">
    <property type="entry name" value="ABC_TM1F"/>
    <property type="match status" value="1"/>
</dbReference>
<keyword evidence="2 7" id="KW-0812">Transmembrane</keyword>
<dbReference type="GO" id="GO:0140359">
    <property type="term" value="F:ABC-type transporter activity"/>
    <property type="evidence" value="ECO:0007669"/>
    <property type="project" value="InterPro"/>
</dbReference>
<dbReference type="STRING" id="214095.RU97_GL000095"/>
<dbReference type="InterPro" id="IPR027417">
    <property type="entry name" value="P-loop_NTPase"/>
</dbReference>
<dbReference type="InterPro" id="IPR036640">
    <property type="entry name" value="ABC1_TM_sf"/>
</dbReference>
<dbReference type="InterPro" id="IPR003439">
    <property type="entry name" value="ABC_transporter-like_ATP-bd"/>
</dbReference>
<evidence type="ECO:0000256" key="2">
    <source>
        <dbReference type="ARBA" id="ARBA00022692"/>
    </source>
</evidence>
<evidence type="ECO:0000313" key="10">
    <source>
        <dbReference type="EMBL" id="OJG19862.1"/>
    </source>
</evidence>
<dbReference type="SMART" id="SM00382">
    <property type="entry name" value="AAA"/>
    <property type="match status" value="1"/>
</dbReference>
<dbReference type="Gene3D" id="1.20.1560.10">
    <property type="entry name" value="ABC transporter type 1, transmembrane domain"/>
    <property type="match status" value="1"/>
</dbReference>
<keyword evidence="11" id="KW-1185">Reference proteome</keyword>
<dbReference type="PANTHER" id="PTHR24221:SF654">
    <property type="entry name" value="ATP-BINDING CASSETTE SUB-FAMILY B MEMBER 6"/>
    <property type="match status" value="1"/>
</dbReference>
<dbReference type="PROSITE" id="PS50893">
    <property type="entry name" value="ABC_TRANSPORTER_2"/>
    <property type="match status" value="1"/>
</dbReference>
<dbReference type="GO" id="GO:0005524">
    <property type="term" value="F:ATP binding"/>
    <property type="evidence" value="ECO:0007669"/>
    <property type="project" value="UniProtKB-KW"/>
</dbReference>
<dbReference type="InterPro" id="IPR039421">
    <property type="entry name" value="Type_1_exporter"/>
</dbReference>
<dbReference type="GO" id="GO:0034040">
    <property type="term" value="F:ATPase-coupled lipid transmembrane transporter activity"/>
    <property type="evidence" value="ECO:0007669"/>
    <property type="project" value="TreeGrafter"/>
</dbReference>
<dbReference type="SUPFAM" id="SSF52540">
    <property type="entry name" value="P-loop containing nucleoside triphosphate hydrolases"/>
    <property type="match status" value="1"/>
</dbReference>
<evidence type="ECO:0000256" key="4">
    <source>
        <dbReference type="ARBA" id="ARBA00022840"/>
    </source>
</evidence>
<evidence type="ECO:0000259" key="8">
    <source>
        <dbReference type="PROSITE" id="PS50893"/>
    </source>
</evidence>
<comment type="caution">
    <text evidence="10">The sequence shown here is derived from an EMBL/GenBank/DDBJ whole genome shotgun (WGS) entry which is preliminary data.</text>
</comment>
<keyword evidence="3" id="KW-0547">Nucleotide-binding</keyword>
<evidence type="ECO:0000256" key="6">
    <source>
        <dbReference type="ARBA" id="ARBA00023136"/>
    </source>
</evidence>
<dbReference type="InterPro" id="IPR011527">
    <property type="entry name" value="ABC1_TM_dom"/>
</dbReference>
<dbReference type="GO" id="GO:0016887">
    <property type="term" value="F:ATP hydrolysis activity"/>
    <property type="evidence" value="ECO:0007669"/>
    <property type="project" value="InterPro"/>
</dbReference>
<dbReference type="Pfam" id="PF00664">
    <property type="entry name" value="ABC_membrane"/>
    <property type="match status" value="1"/>
</dbReference>
<dbReference type="Pfam" id="PF00005">
    <property type="entry name" value="ABC_tran"/>
    <property type="match status" value="1"/>
</dbReference>
<dbReference type="Gene3D" id="3.40.50.300">
    <property type="entry name" value="P-loop containing nucleotide triphosphate hydrolases"/>
    <property type="match status" value="1"/>
</dbReference>
<evidence type="ECO:0000256" key="3">
    <source>
        <dbReference type="ARBA" id="ARBA00022741"/>
    </source>
</evidence>
<evidence type="ECO:0000256" key="7">
    <source>
        <dbReference type="SAM" id="Phobius"/>
    </source>
</evidence>
<name>A0A1L8RJI5_9ENTE</name>
<gene>
    <name evidence="10" type="ORF">RU97_GL000095</name>
</gene>
<dbReference type="GO" id="GO:0005886">
    <property type="term" value="C:plasma membrane"/>
    <property type="evidence" value="ECO:0007669"/>
    <property type="project" value="UniProtKB-SubCell"/>
</dbReference>
<dbReference type="SUPFAM" id="SSF90123">
    <property type="entry name" value="ABC transporter transmembrane region"/>
    <property type="match status" value="1"/>
</dbReference>
<feature type="transmembrane region" description="Helical" evidence="7">
    <location>
        <begin position="56"/>
        <end position="77"/>
    </location>
</feature>
<dbReference type="Proteomes" id="UP000181884">
    <property type="component" value="Unassembled WGS sequence"/>
</dbReference>
<dbReference type="AlphaFoldDB" id="A0A1L8RJI5"/>
<dbReference type="InterPro" id="IPR003593">
    <property type="entry name" value="AAA+_ATPase"/>
</dbReference>
<evidence type="ECO:0000256" key="1">
    <source>
        <dbReference type="ARBA" id="ARBA00004651"/>
    </source>
</evidence>
<feature type="domain" description="ABC transmembrane type-1" evidence="9">
    <location>
        <begin position="23"/>
        <end position="299"/>
    </location>
</feature>
<protein>
    <submittedName>
        <fullName evidence="10">Peptidase</fullName>
    </submittedName>
</protein>
<accession>A0A1L8RJI5</accession>